<protein>
    <submittedName>
        <fullName evidence="2">6-phosphogluconolactonase (Cycloisomerase 2 family)</fullName>
    </submittedName>
</protein>
<dbReference type="SUPFAM" id="SSF75011">
    <property type="entry name" value="3-carboxy-cis,cis-mucoante lactonizing enzyme"/>
    <property type="match status" value="1"/>
</dbReference>
<comment type="caution">
    <text evidence="2">The sequence shown here is derived from an EMBL/GenBank/DDBJ whole genome shotgun (WGS) entry which is preliminary data.</text>
</comment>
<dbReference type="PANTHER" id="PTHR30344:SF1">
    <property type="entry name" value="6-PHOSPHOGLUCONOLACTONASE"/>
    <property type="match status" value="1"/>
</dbReference>
<evidence type="ECO:0000256" key="1">
    <source>
        <dbReference type="ARBA" id="ARBA00005564"/>
    </source>
</evidence>
<dbReference type="InterPro" id="IPR050282">
    <property type="entry name" value="Cycloisomerase_2"/>
</dbReference>
<sequence>MAGRHARATRGRSVWVAAALVAVLYLGGFALMPVSSAAFTATTTGPASSFAARSTFGFTQTAPCFSSSGSGGCPAATGIVGGASVVVSPDGKHVYSGSVAGTTSSVAAFSRNATTGALTQLASPDRCYSNAYLAGCTTVQDLLLSVYDLAISPDGKHVYAVSFGKSTLVAFSRNATTGVLTKLSGTNGCRSDESVTPVPTGCISARGMTAADGVVVSPDGAYVYVAGHNSHSIAVFARNSTTGVLTQLSGTSGCYADSSTQATGCTETASGMRKPYYVRTSPDGRSVYVAGNGSNAVAIFQRNMTTGALSQPAGPNKCVHTNGNGTTGCTAVKGLSGAYHLGVSPDGAHVYALGNTGGTVASFTRNTTTGVLTQLGTNGCLAAATTSGCTTVRAIVAPTGIDFSRDGLFAFVSASGSNAVAVFRRDSSIGVLTQPTDTSGCIALPPATGGCTTGDGLSLPGGIATSPDGRDVYVAGGDGAAGNVTVLNLTH</sequence>
<proteinExistence type="inferred from homology"/>
<organism evidence="2 3">
    <name type="scientific">Couchioplanes caeruleus</name>
    <dbReference type="NCBI Taxonomy" id="56438"/>
    <lineage>
        <taxon>Bacteria</taxon>
        <taxon>Bacillati</taxon>
        <taxon>Actinomycetota</taxon>
        <taxon>Actinomycetes</taxon>
        <taxon>Micromonosporales</taxon>
        <taxon>Micromonosporaceae</taxon>
        <taxon>Couchioplanes</taxon>
    </lineage>
</organism>
<dbReference type="EMBL" id="RJKL01000001">
    <property type="protein sequence ID" value="ROP33947.1"/>
    <property type="molecule type" value="Genomic_DNA"/>
</dbReference>
<dbReference type="GO" id="GO:0016853">
    <property type="term" value="F:isomerase activity"/>
    <property type="evidence" value="ECO:0007669"/>
    <property type="project" value="UniProtKB-KW"/>
</dbReference>
<dbReference type="AlphaFoldDB" id="A0A3N1GUP3"/>
<keyword evidence="2" id="KW-0413">Isomerase</keyword>
<dbReference type="RefSeq" id="WP_170047171.1">
    <property type="nucleotide sequence ID" value="NZ_RJKL01000001.1"/>
</dbReference>
<evidence type="ECO:0000313" key="2">
    <source>
        <dbReference type="EMBL" id="ROP33947.1"/>
    </source>
</evidence>
<accession>A0A3N1GUP3</accession>
<evidence type="ECO:0000313" key="3">
    <source>
        <dbReference type="Proteomes" id="UP000271683"/>
    </source>
</evidence>
<dbReference type="Pfam" id="PF10282">
    <property type="entry name" value="Lactonase"/>
    <property type="match status" value="2"/>
</dbReference>
<dbReference type="InterPro" id="IPR015943">
    <property type="entry name" value="WD40/YVTN_repeat-like_dom_sf"/>
</dbReference>
<dbReference type="PANTHER" id="PTHR30344">
    <property type="entry name" value="6-PHOSPHOGLUCONOLACTONASE-RELATED"/>
    <property type="match status" value="1"/>
</dbReference>
<dbReference type="GO" id="GO:0017057">
    <property type="term" value="F:6-phosphogluconolactonase activity"/>
    <property type="evidence" value="ECO:0007669"/>
    <property type="project" value="TreeGrafter"/>
</dbReference>
<dbReference type="InterPro" id="IPR019405">
    <property type="entry name" value="Lactonase_7-beta_prop"/>
</dbReference>
<name>A0A3N1GUP3_9ACTN</name>
<dbReference type="Proteomes" id="UP000271683">
    <property type="component" value="Unassembled WGS sequence"/>
</dbReference>
<reference evidence="2 3" key="1">
    <citation type="submission" date="2018-11" db="EMBL/GenBank/DDBJ databases">
        <title>Sequencing the genomes of 1000 actinobacteria strains.</title>
        <authorList>
            <person name="Klenk H.-P."/>
        </authorList>
    </citation>
    <scope>NUCLEOTIDE SEQUENCE [LARGE SCALE GENOMIC DNA]</scope>
    <source>
        <strain evidence="2 3">DSM 43634</strain>
    </source>
</reference>
<gene>
    <name evidence="2" type="ORF">EDD30_7010</name>
</gene>
<dbReference type="Gene3D" id="2.130.10.10">
    <property type="entry name" value="YVTN repeat-like/Quinoprotein amine dehydrogenase"/>
    <property type="match status" value="4"/>
</dbReference>
<comment type="similarity">
    <text evidence="1">Belongs to the cycloisomerase 2 family.</text>
</comment>